<dbReference type="RefSeq" id="WP_104517169.1">
    <property type="nucleotide sequence ID" value="NZ_NHRY01000038.1"/>
</dbReference>
<reference evidence="2 3" key="1">
    <citation type="journal article" date="2018" name="Arch. Microbiol.">
        <title>New insights into the metabolic potential of the phototrophic purple bacterium Rhodopila globiformis DSM 161(T) from its draft genome sequence and evidence for a vanadium-dependent nitrogenase.</title>
        <authorList>
            <person name="Imhoff J.F."/>
            <person name="Rahn T."/>
            <person name="Kunzel S."/>
            <person name="Neulinger S.C."/>
        </authorList>
    </citation>
    <scope>NUCLEOTIDE SEQUENCE [LARGE SCALE GENOMIC DNA]</scope>
    <source>
        <strain evidence="2 3">DSM 161</strain>
    </source>
</reference>
<evidence type="ECO:0000313" key="3">
    <source>
        <dbReference type="Proteomes" id="UP000239724"/>
    </source>
</evidence>
<proteinExistence type="predicted"/>
<accession>A0A2S6NND2</accession>
<dbReference type="InterPro" id="IPR021698">
    <property type="entry name" value="DUF3280"/>
</dbReference>
<dbReference type="EMBL" id="NHRY01000038">
    <property type="protein sequence ID" value="PPQ38645.1"/>
    <property type="molecule type" value="Genomic_DNA"/>
</dbReference>
<sequence>MRSVVLPAAILAGALLAAPGARAAPPTAAVFPFQLDDTSLQAPTAAERARLGRLDTQLRDALVQSGRYTPEAAPDGPNRQPAWSCDGCELDAARKIGAAVSVTGWVQKVSNLILNINLVVRDVATGQRVAAGSVDIRGDTDESWTRGLAYLLRNRILVAGQQR</sequence>
<evidence type="ECO:0008006" key="4">
    <source>
        <dbReference type="Google" id="ProtNLM"/>
    </source>
</evidence>
<comment type="caution">
    <text evidence="2">The sequence shown here is derived from an EMBL/GenBank/DDBJ whole genome shotgun (WGS) entry which is preliminary data.</text>
</comment>
<gene>
    <name evidence="2" type="ORF">CCS01_02015</name>
</gene>
<dbReference type="AlphaFoldDB" id="A0A2S6NND2"/>
<protein>
    <recommendedName>
        <fullName evidence="4">DUF2380 domain-containing protein</fullName>
    </recommendedName>
</protein>
<keyword evidence="3" id="KW-1185">Reference proteome</keyword>
<organism evidence="2 3">
    <name type="scientific">Rhodopila globiformis</name>
    <name type="common">Rhodopseudomonas globiformis</name>
    <dbReference type="NCBI Taxonomy" id="1071"/>
    <lineage>
        <taxon>Bacteria</taxon>
        <taxon>Pseudomonadati</taxon>
        <taxon>Pseudomonadota</taxon>
        <taxon>Alphaproteobacteria</taxon>
        <taxon>Acetobacterales</taxon>
        <taxon>Acetobacteraceae</taxon>
        <taxon>Rhodopila</taxon>
    </lineage>
</organism>
<dbReference type="Pfam" id="PF11684">
    <property type="entry name" value="DUF3280"/>
    <property type="match status" value="1"/>
</dbReference>
<evidence type="ECO:0000256" key="1">
    <source>
        <dbReference type="SAM" id="SignalP"/>
    </source>
</evidence>
<evidence type="ECO:0000313" key="2">
    <source>
        <dbReference type="EMBL" id="PPQ38645.1"/>
    </source>
</evidence>
<keyword evidence="1" id="KW-0732">Signal</keyword>
<feature type="chain" id="PRO_5015596142" description="DUF2380 domain-containing protein" evidence="1">
    <location>
        <begin position="24"/>
        <end position="163"/>
    </location>
</feature>
<dbReference type="Proteomes" id="UP000239724">
    <property type="component" value="Unassembled WGS sequence"/>
</dbReference>
<feature type="signal peptide" evidence="1">
    <location>
        <begin position="1"/>
        <end position="23"/>
    </location>
</feature>
<name>A0A2S6NND2_RHOGL</name>
<dbReference type="OrthoDB" id="8089716at2"/>